<evidence type="ECO:0000313" key="5">
    <source>
        <dbReference type="Proteomes" id="UP000226420"/>
    </source>
</evidence>
<organism evidence="4 5">
    <name type="scientific">Pragia fontium DSM 5563 = ATCC 49100</name>
    <dbReference type="NCBI Taxonomy" id="1122977"/>
    <lineage>
        <taxon>Bacteria</taxon>
        <taxon>Pseudomonadati</taxon>
        <taxon>Pseudomonadota</taxon>
        <taxon>Gammaproteobacteria</taxon>
        <taxon>Enterobacterales</taxon>
        <taxon>Budviciaceae</taxon>
        <taxon>Pragia</taxon>
    </lineage>
</organism>
<evidence type="ECO:0000313" key="4">
    <source>
        <dbReference type="EMBL" id="SFC39311.1"/>
    </source>
</evidence>
<reference evidence="4 5" key="1">
    <citation type="submission" date="2016-10" db="EMBL/GenBank/DDBJ databases">
        <authorList>
            <person name="Varghese N."/>
            <person name="Submissions S."/>
        </authorList>
    </citation>
    <scope>NUCLEOTIDE SEQUENCE [LARGE SCALE GENOMIC DNA]</scope>
    <source>
        <strain evidence="4 5">DSM 5563</strain>
    </source>
</reference>
<dbReference type="Pfam" id="PF09413">
    <property type="entry name" value="DUF2007"/>
    <property type="match status" value="1"/>
</dbReference>
<dbReference type="SUPFAM" id="SSF54913">
    <property type="entry name" value="GlnB-like"/>
    <property type="match status" value="1"/>
</dbReference>
<comment type="caution">
    <text evidence="4">The sequence shown here is derived from an EMBL/GenBank/DDBJ whole genome shotgun (WGS) entry which is preliminary data.</text>
</comment>
<keyword evidence="1" id="KW-0479">Metal-binding</keyword>
<gene>
    <name evidence="4" type="ORF">SAMN02745723_102254</name>
</gene>
<dbReference type="RefSeq" id="WP_197723518.1">
    <property type="nucleotide sequence ID" value="NZ_FOLW01000002.1"/>
</dbReference>
<feature type="transmembrane region" description="Helical" evidence="2">
    <location>
        <begin position="109"/>
        <end position="127"/>
    </location>
</feature>
<dbReference type="InterPro" id="IPR018551">
    <property type="entry name" value="DUF2007"/>
</dbReference>
<dbReference type="EMBL" id="FOLW01000002">
    <property type="protein sequence ID" value="SFC39311.1"/>
    <property type="molecule type" value="Genomic_DNA"/>
</dbReference>
<name>A0AAJ4W908_9GAMM</name>
<dbReference type="Proteomes" id="UP000226420">
    <property type="component" value="Unassembled WGS sequence"/>
</dbReference>
<evidence type="ECO:0000256" key="1">
    <source>
        <dbReference type="ARBA" id="ARBA00022723"/>
    </source>
</evidence>
<evidence type="ECO:0000259" key="3">
    <source>
        <dbReference type="Pfam" id="PF09413"/>
    </source>
</evidence>
<dbReference type="GO" id="GO:0046872">
    <property type="term" value="F:metal ion binding"/>
    <property type="evidence" value="ECO:0007669"/>
    <property type="project" value="UniProtKB-KW"/>
</dbReference>
<dbReference type="PROSITE" id="PS00202">
    <property type="entry name" value="RUBREDOXIN"/>
    <property type="match status" value="1"/>
</dbReference>
<dbReference type="InterPro" id="IPR018527">
    <property type="entry name" value="Rubredoxin_Fe_BS"/>
</dbReference>
<dbReference type="InterPro" id="IPR011322">
    <property type="entry name" value="N-reg_PII-like_a/b"/>
</dbReference>
<evidence type="ECO:0000256" key="2">
    <source>
        <dbReference type="SAM" id="Phobius"/>
    </source>
</evidence>
<dbReference type="AlphaFoldDB" id="A0AAJ4W908"/>
<keyword evidence="2" id="KW-1133">Transmembrane helix</keyword>
<feature type="domain" description="DUF2007" evidence="3">
    <location>
        <begin position="13"/>
        <end position="68"/>
    </location>
</feature>
<proteinExistence type="predicted"/>
<protein>
    <submittedName>
        <fullName evidence="4">Signal transducing protein</fullName>
    </submittedName>
</protein>
<dbReference type="Gene3D" id="3.30.70.790">
    <property type="entry name" value="UreE, C-terminal domain"/>
    <property type="match status" value="1"/>
</dbReference>
<sequence>MGPLVVVGRYSFPLEAQIAKSNLQAAGIRAYIADEHTINMQWLYSDALGGVRLMVAEQDAQEAEEILQQDFSLSIAETEIPDSDVESDWICPACGSHNVALFTKGKKSAFVIFILLGFPLFFYQHGIKCNDCGKFSKK</sequence>
<keyword evidence="2" id="KW-0472">Membrane</keyword>
<keyword evidence="2" id="KW-0812">Transmembrane</keyword>
<accession>A0AAJ4W908</accession>